<dbReference type="Gene3D" id="2.60.120.620">
    <property type="entry name" value="q2cbj1_9rhob like domain"/>
    <property type="match status" value="1"/>
</dbReference>
<keyword evidence="2" id="KW-0847">Vitamin C</keyword>
<gene>
    <name evidence="6" type="primary">EGLN3</name>
    <name evidence="6" type="ORF">AK812_SmicGene2221</name>
</gene>
<dbReference type="Proteomes" id="UP000186817">
    <property type="component" value="Unassembled WGS sequence"/>
</dbReference>
<dbReference type="InterPro" id="IPR044862">
    <property type="entry name" value="Pro_4_hyd_alph_FE2OG_OXY"/>
</dbReference>
<feature type="domain" description="Prolyl 4-hydroxylase alpha subunit" evidence="5">
    <location>
        <begin position="62"/>
        <end position="224"/>
    </location>
</feature>
<evidence type="ECO:0000256" key="2">
    <source>
        <dbReference type="ARBA" id="ARBA00022896"/>
    </source>
</evidence>
<evidence type="ECO:0000313" key="6">
    <source>
        <dbReference type="EMBL" id="OLQ13726.1"/>
    </source>
</evidence>
<dbReference type="Pfam" id="PF13640">
    <property type="entry name" value="2OG-FeII_Oxy_3"/>
    <property type="match status" value="1"/>
</dbReference>
<dbReference type="GO" id="GO:0008198">
    <property type="term" value="F:ferrous iron binding"/>
    <property type="evidence" value="ECO:0007669"/>
    <property type="project" value="TreeGrafter"/>
</dbReference>
<comment type="cofactor">
    <cofactor evidence="1">
        <name>L-ascorbate</name>
        <dbReference type="ChEBI" id="CHEBI:38290"/>
    </cofactor>
</comment>
<name>A0A1Q9F208_SYMMI</name>
<keyword evidence="4" id="KW-0560">Oxidoreductase</keyword>
<dbReference type="InterPro" id="IPR006620">
    <property type="entry name" value="Pro_4_hyd_alph"/>
</dbReference>
<evidence type="ECO:0000313" key="7">
    <source>
        <dbReference type="Proteomes" id="UP000186817"/>
    </source>
</evidence>
<proteinExistence type="predicted"/>
<protein>
    <submittedName>
        <fullName evidence="6">Egl nine-like 3</fullName>
    </submittedName>
</protein>
<sequence length="246" mass="27455">MKSKRDKPKHKTHVRFFPATKVRRRDACNEALRDFCAMAQNMPRIEGRRAALEEAARQMRGRGFVLWPDFLGKDAARRLATAMRLLRGKPGRLGSVESRSLRGDLVAWPGEADSEAIRAALGDWQQAVDRLVADLRPFLPGAVELGAVDAREPVMLSCYPRGARYIRHYDNNCDTGEGDCNGRRLTVLYYLNEAASDSDGGHLRLIGQRGGVYDDRYALSCWYVDTSEAPDAPAFKMPALAESQTP</sequence>
<dbReference type="SMART" id="SM00702">
    <property type="entry name" value="P4Hc"/>
    <property type="match status" value="1"/>
</dbReference>
<keyword evidence="7" id="KW-1185">Reference proteome</keyword>
<comment type="caution">
    <text evidence="6">The sequence shown here is derived from an EMBL/GenBank/DDBJ whole genome shotgun (WGS) entry which is preliminary data.</text>
</comment>
<dbReference type="PANTHER" id="PTHR12907:SF26">
    <property type="entry name" value="HIF PROLYL HYDROXYLASE, ISOFORM C"/>
    <property type="match status" value="1"/>
</dbReference>
<reference evidence="6 7" key="1">
    <citation type="submission" date="2016-02" db="EMBL/GenBank/DDBJ databases">
        <title>Genome analysis of coral dinoflagellate symbionts highlights evolutionary adaptations to a symbiotic lifestyle.</title>
        <authorList>
            <person name="Aranda M."/>
            <person name="Li Y."/>
            <person name="Liew Y.J."/>
            <person name="Baumgarten S."/>
            <person name="Simakov O."/>
            <person name="Wilson M."/>
            <person name="Piel J."/>
            <person name="Ashoor H."/>
            <person name="Bougouffa S."/>
            <person name="Bajic V.B."/>
            <person name="Ryu T."/>
            <person name="Ravasi T."/>
            <person name="Bayer T."/>
            <person name="Micklem G."/>
            <person name="Kim H."/>
            <person name="Bhak J."/>
            <person name="Lajeunesse T.C."/>
            <person name="Voolstra C.R."/>
        </authorList>
    </citation>
    <scope>NUCLEOTIDE SEQUENCE [LARGE SCALE GENOMIC DNA]</scope>
    <source>
        <strain evidence="6 7">CCMP2467</strain>
    </source>
</reference>
<keyword evidence="3" id="KW-0223">Dioxygenase</keyword>
<organism evidence="6 7">
    <name type="scientific">Symbiodinium microadriaticum</name>
    <name type="common">Dinoflagellate</name>
    <name type="synonym">Zooxanthella microadriatica</name>
    <dbReference type="NCBI Taxonomy" id="2951"/>
    <lineage>
        <taxon>Eukaryota</taxon>
        <taxon>Sar</taxon>
        <taxon>Alveolata</taxon>
        <taxon>Dinophyceae</taxon>
        <taxon>Suessiales</taxon>
        <taxon>Symbiodiniaceae</taxon>
        <taxon>Symbiodinium</taxon>
    </lineage>
</organism>
<dbReference type="AlphaFoldDB" id="A0A1Q9F208"/>
<dbReference type="EMBL" id="LSRX01000024">
    <property type="protein sequence ID" value="OLQ13726.1"/>
    <property type="molecule type" value="Genomic_DNA"/>
</dbReference>
<dbReference type="GO" id="GO:0071456">
    <property type="term" value="P:cellular response to hypoxia"/>
    <property type="evidence" value="ECO:0007669"/>
    <property type="project" value="TreeGrafter"/>
</dbReference>
<dbReference type="PANTHER" id="PTHR12907">
    <property type="entry name" value="EGL NINE HOMOLOG-RELATED"/>
    <property type="match status" value="1"/>
</dbReference>
<accession>A0A1Q9F208</accession>
<dbReference type="OrthoDB" id="440901at2759"/>
<dbReference type="GO" id="GO:0031418">
    <property type="term" value="F:L-ascorbic acid binding"/>
    <property type="evidence" value="ECO:0007669"/>
    <property type="project" value="UniProtKB-KW"/>
</dbReference>
<dbReference type="GO" id="GO:0031543">
    <property type="term" value="F:peptidyl-proline dioxygenase activity"/>
    <property type="evidence" value="ECO:0007669"/>
    <property type="project" value="TreeGrafter"/>
</dbReference>
<dbReference type="InterPro" id="IPR051559">
    <property type="entry name" value="HIF_prolyl_hydroxylases"/>
</dbReference>
<evidence type="ECO:0000256" key="4">
    <source>
        <dbReference type="ARBA" id="ARBA00023002"/>
    </source>
</evidence>
<evidence type="ECO:0000256" key="3">
    <source>
        <dbReference type="ARBA" id="ARBA00022964"/>
    </source>
</evidence>
<evidence type="ECO:0000256" key="1">
    <source>
        <dbReference type="ARBA" id="ARBA00001961"/>
    </source>
</evidence>
<evidence type="ECO:0000259" key="5">
    <source>
        <dbReference type="SMART" id="SM00702"/>
    </source>
</evidence>